<organism evidence="2 3">
    <name type="scientific">Syncephalis pseudoplumigaleata</name>
    <dbReference type="NCBI Taxonomy" id="1712513"/>
    <lineage>
        <taxon>Eukaryota</taxon>
        <taxon>Fungi</taxon>
        <taxon>Fungi incertae sedis</taxon>
        <taxon>Zoopagomycota</taxon>
        <taxon>Zoopagomycotina</taxon>
        <taxon>Zoopagomycetes</taxon>
        <taxon>Zoopagales</taxon>
        <taxon>Piptocephalidaceae</taxon>
        <taxon>Syncephalis</taxon>
    </lineage>
</organism>
<dbReference type="Proteomes" id="UP000278143">
    <property type="component" value="Unassembled WGS sequence"/>
</dbReference>
<evidence type="ECO:0000256" key="1">
    <source>
        <dbReference type="SAM" id="MobiDB-lite"/>
    </source>
</evidence>
<dbReference type="GO" id="GO:0003723">
    <property type="term" value="F:RNA binding"/>
    <property type="evidence" value="ECO:0007669"/>
    <property type="project" value="TreeGrafter"/>
</dbReference>
<name>A0A4P9YYA8_9FUNG</name>
<dbReference type="SUPFAM" id="SSF50978">
    <property type="entry name" value="WD40 repeat-like"/>
    <property type="match status" value="1"/>
</dbReference>
<feature type="region of interest" description="Disordered" evidence="1">
    <location>
        <begin position="325"/>
        <end position="346"/>
    </location>
</feature>
<keyword evidence="3" id="KW-1185">Reference proteome</keyword>
<dbReference type="GO" id="GO:0000462">
    <property type="term" value="P:maturation of SSU-rRNA from tricistronic rRNA transcript (SSU-rRNA, 5.8S rRNA, LSU-rRNA)"/>
    <property type="evidence" value="ECO:0007669"/>
    <property type="project" value="InterPro"/>
</dbReference>
<evidence type="ECO:0008006" key="4">
    <source>
        <dbReference type="Google" id="ProtNLM"/>
    </source>
</evidence>
<dbReference type="GO" id="GO:0032040">
    <property type="term" value="C:small-subunit processome"/>
    <property type="evidence" value="ECO:0007669"/>
    <property type="project" value="TreeGrafter"/>
</dbReference>
<accession>A0A4P9YYA8</accession>
<dbReference type="PANTHER" id="PTHR44163:SF1">
    <property type="entry name" value="U3 SMALL NUCLEOLAR RNA-ASSOCIATED PROTEIN 4 HOMOLOG"/>
    <property type="match status" value="1"/>
</dbReference>
<dbReference type="PANTHER" id="PTHR44163">
    <property type="entry name" value="U3 SMALL NUCLEOLAR RNA-ASSOCIATED PROTEIN 4 HOMOLOG"/>
    <property type="match status" value="1"/>
</dbReference>
<dbReference type="InterPro" id="IPR001680">
    <property type="entry name" value="WD40_rpt"/>
</dbReference>
<dbReference type="EMBL" id="KZ989869">
    <property type="protein sequence ID" value="RKP25133.1"/>
    <property type="molecule type" value="Genomic_DNA"/>
</dbReference>
<sequence length="401" mass="44407">MHSLTFPGDHKLHLPINPINPLIHMATERPWLLSRFDHSVRLWQLGQGATSKEADYANSRLGDPLALTESYRVLLEVQLQDEDNLLASAISPNGQWIAVATIEQVKLFRILPHLLIATPDYHVAMVDLTKADSNAFPYTLSALPLVESSLPYGNHRGRATIRSLAVSPNGQWAAVGDIMNRIHVYSLADGLQYHGMLPVFHSIHTSCTFHPDGRRLFVVLANYTMHVYDVEARELNSKRAPGKASMTDASVARMAAALGELPKALQESRDHVLGVLFDPKDANLILLWGSQFIGRIFLDRQLTAKHKQPTSSSMTLAVKRKRAYNNNNGKQGHHRGGSRNTADEKSAAAATTSDALAVVSRYQSLLNVSIVGHHKVMVVERPLHHILQQLPASFYEPGYNA</sequence>
<dbReference type="InterPro" id="IPR046351">
    <property type="entry name" value="UTP4"/>
</dbReference>
<dbReference type="GO" id="GO:0030686">
    <property type="term" value="C:90S preribosome"/>
    <property type="evidence" value="ECO:0007669"/>
    <property type="project" value="InterPro"/>
</dbReference>
<reference evidence="3" key="1">
    <citation type="journal article" date="2018" name="Nat. Microbiol.">
        <title>Leveraging single-cell genomics to expand the fungal tree of life.</title>
        <authorList>
            <person name="Ahrendt S.R."/>
            <person name="Quandt C.A."/>
            <person name="Ciobanu D."/>
            <person name="Clum A."/>
            <person name="Salamov A."/>
            <person name="Andreopoulos B."/>
            <person name="Cheng J.F."/>
            <person name="Woyke T."/>
            <person name="Pelin A."/>
            <person name="Henrissat B."/>
            <person name="Reynolds N.K."/>
            <person name="Benny G.L."/>
            <person name="Smith M.E."/>
            <person name="James T.Y."/>
            <person name="Grigoriev I.V."/>
        </authorList>
    </citation>
    <scope>NUCLEOTIDE SEQUENCE [LARGE SCALE GENOMIC DNA]</scope>
    <source>
        <strain evidence="3">Benny S71-1</strain>
    </source>
</reference>
<dbReference type="InterPro" id="IPR015943">
    <property type="entry name" value="WD40/YVTN_repeat-like_dom_sf"/>
</dbReference>
<dbReference type="InterPro" id="IPR036322">
    <property type="entry name" value="WD40_repeat_dom_sf"/>
</dbReference>
<protein>
    <recommendedName>
        <fullName evidence="4">WD40-repeat-containing domain protein</fullName>
    </recommendedName>
</protein>
<proteinExistence type="predicted"/>
<dbReference type="OrthoDB" id="8883818at2759"/>
<evidence type="ECO:0000313" key="2">
    <source>
        <dbReference type="EMBL" id="RKP25133.1"/>
    </source>
</evidence>
<gene>
    <name evidence="2" type="ORF">SYNPS1DRAFT_22860</name>
</gene>
<dbReference type="Gene3D" id="2.130.10.10">
    <property type="entry name" value="YVTN repeat-like/Quinoprotein amine dehydrogenase"/>
    <property type="match status" value="1"/>
</dbReference>
<dbReference type="AlphaFoldDB" id="A0A4P9YYA8"/>
<evidence type="ECO:0000313" key="3">
    <source>
        <dbReference type="Proteomes" id="UP000278143"/>
    </source>
</evidence>
<dbReference type="GO" id="GO:0034455">
    <property type="term" value="C:t-UTP complex"/>
    <property type="evidence" value="ECO:0007669"/>
    <property type="project" value="TreeGrafter"/>
</dbReference>
<dbReference type="SMART" id="SM00320">
    <property type="entry name" value="WD40"/>
    <property type="match status" value="3"/>
</dbReference>